<organism evidence="1 2">
    <name type="scientific">Mycoplasma haemocanis (strain Illinois)</name>
    <dbReference type="NCBI Taxonomy" id="1111676"/>
    <lineage>
        <taxon>Bacteria</taxon>
        <taxon>Bacillati</taxon>
        <taxon>Mycoplasmatota</taxon>
        <taxon>Mollicutes</taxon>
        <taxon>Mycoplasmataceae</taxon>
        <taxon>Mycoplasma</taxon>
    </lineage>
</organism>
<dbReference type="Proteomes" id="UP000009135">
    <property type="component" value="Chromosome"/>
</dbReference>
<keyword evidence="2" id="KW-1185">Reference proteome</keyword>
<dbReference type="HOGENOM" id="CLU_098620_3_0_14"/>
<protein>
    <submittedName>
        <fullName evidence="1">Uncharacterized protein</fullName>
    </submittedName>
</protein>
<dbReference type="AlphaFoldDB" id="H6N860"/>
<gene>
    <name evidence="1" type="ordered locus">MHC_04880</name>
</gene>
<evidence type="ECO:0000313" key="2">
    <source>
        <dbReference type="Proteomes" id="UP000009135"/>
    </source>
</evidence>
<sequence length="198" mass="22496">MNLIKPLIVFAGSGTIVATGAYLTRDSWISSKKTKTPFKRVSQALLDNNYKPLDTTRADSWKSILSKYNAAYSVTKTTVDLQNECRVLLEKEEFNDGDYQKARRWCVETQSVQNRLGFFNRASLSTSSDTDDSKWKEKITSHKGVHSNKLNHNFGDEEAKNVTDIKSECGKLSSKESVDEDFESSFSKFYEWCSVNSQ</sequence>
<accession>H6N860</accession>
<dbReference type="EMBL" id="CP003199">
    <property type="protein sequence ID" value="AEW45832.1"/>
    <property type="molecule type" value="Genomic_DNA"/>
</dbReference>
<name>H6N860_MYCHN</name>
<dbReference type="STRING" id="1111676.MHC_04880"/>
<dbReference type="KEGG" id="mhe:MHC_04880"/>
<evidence type="ECO:0000313" key="1">
    <source>
        <dbReference type="EMBL" id="AEW45832.1"/>
    </source>
</evidence>
<proteinExistence type="predicted"/>
<dbReference type="OrthoDB" id="9829420at2"/>
<reference evidence="1 2" key="1">
    <citation type="journal article" date="2012" name="J. Bacteriol.">
        <title>Complete genome sequence of Mycoplasma haemocanis strain Illinois.</title>
        <authorList>
            <person name="do Nascimento N.C."/>
            <person name="Guimaraes A.M."/>
            <person name="Santos A.P."/>
            <person name="Sanmiguel P.J."/>
            <person name="Messick J.B."/>
        </authorList>
    </citation>
    <scope>NUCLEOTIDE SEQUENCE [LARGE SCALE GENOMIC DNA]</scope>
    <source>
        <strain evidence="1 2">Illinois</strain>
    </source>
</reference>